<gene>
    <name evidence="1" type="ORF">HNQ39_005120</name>
</gene>
<proteinExistence type="predicted"/>
<comment type="caution">
    <text evidence="1">The sequence shown here is derived from an EMBL/GenBank/DDBJ whole genome shotgun (WGS) entry which is preliminary data.</text>
</comment>
<keyword evidence="2" id="KW-1185">Reference proteome</keyword>
<dbReference type="RefSeq" id="WP_184203383.1">
    <property type="nucleotide sequence ID" value="NZ_JACHGW010000006.1"/>
</dbReference>
<sequence length="194" mass="21217">MSKLLSLLPQAQVFEETRAFIDSRYPDSPETLAFRIVPGPLHDIAVQDKKNELQQRFVTAGEVISLPGQPPQTISSSMCKTLALLLVCQCPPKADQTVSGGVTEDLTGLGWKPYTLDTWVEIANGSPQVFWASVALVRLLEARAAGLKTRRSYVSLAYQQEMPEGANEDDLVSPTLDGLMEEGIKTQEALQGNE</sequence>
<dbReference type="Proteomes" id="UP000520814">
    <property type="component" value="Unassembled WGS sequence"/>
</dbReference>
<dbReference type="AlphaFoldDB" id="A0A7W9SV75"/>
<evidence type="ECO:0000313" key="2">
    <source>
        <dbReference type="Proteomes" id="UP000520814"/>
    </source>
</evidence>
<protein>
    <submittedName>
        <fullName evidence="1">Uncharacterized protein</fullName>
    </submittedName>
</protein>
<organism evidence="1 2">
    <name type="scientific">Armatimonas rosea</name>
    <dbReference type="NCBI Taxonomy" id="685828"/>
    <lineage>
        <taxon>Bacteria</taxon>
        <taxon>Bacillati</taxon>
        <taxon>Armatimonadota</taxon>
        <taxon>Armatimonadia</taxon>
        <taxon>Armatimonadales</taxon>
        <taxon>Armatimonadaceae</taxon>
        <taxon>Armatimonas</taxon>
    </lineage>
</organism>
<evidence type="ECO:0000313" key="1">
    <source>
        <dbReference type="EMBL" id="MBB6053286.1"/>
    </source>
</evidence>
<accession>A0A7W9SV75</accession>
<name>A0A7W9SV75_ARMRO</name>
<reference evidence="1 2" key="1">
    <citation type="submission" date="2020-08" db="EMBL/GenBank/DDBJ databases">
        <title>Genomic Encyclopedia of Type Strains, Phase IV (KMG-IV): sequencing the most valuable type-strain genomes for metagenomic binning, comparative biology and taxonomic classification.</title>
        <authorList>
            <person name="Goeker M."/>
        </authorList>
    </citation>
    <scope>NUCLEOTIDE SEQUENCE [LARGE SCALE GENOMIC DNA]</scope>
    <source>
        <strain evidence="1 2">DSM 23562</strain>
    </source>
</reference>
<dbReference type="EMBL" id="JACHGW010000006">
    <property type="protein sequence ID" value="MBB6053286.1"/>
    <property type="molecule type" value="Genomic_DNA"/>
</dbReference>